<proteinExistence type="predicted"/>
<name>B3JFS6_9BACT</name>
<protein>
    <submittedName>
        <fullName evidence="1">Uncharacterized protein</fullName>
    </submittedName>
</protein>
<dbReference type="EMBL" id="ABIY02000058">
    <property type="protein sequence ID" value="EDV02237.1"/>
    <property type="molecule type" value="Genomic_DNA"/>
</dbReference>
<dbReference type="eggNOG" id="COG3525">
    <property type="taxonomic scope" value="Bacteria"/>
</dbReference>
<dbReference type="HOGENOM" id="CLU_1802187_0_0_10"/>
<gene>
    <name evidence="1" type="ORF">BACCOP_00727</name>
</gene>
<reference evidence="1 2" key="1">
    <citation type="submission" date="2008-04" db="EMBL/GenBank/DDBJ databases">
        <title>Draft genome sequence of Bacteroides coprocola (DSM 17136).</title>
        <authorList>
            <person name="Sudarsanam P."/>
            <person name="Ley R."/>
            <person name="Guruge J."/>
            <person name="Turnbaugh P.J."/>
            <person name="Mahowald M."/>
            <person name="Liep D."/>
            <person name="Gordon J."/>
        </authorList>
    </citation>
    <scope>NUCLEOTIDE SEQUENCE [LARGE SCALE GENOMIC DNA]</scope>
    <source>
        <strain evidence="1 2">DSM 17136</strain>
    </source>
</reference>
<dbReference type="Proteomes" id="UP000003146">
    <property type="component" value="Unassembled WGS sequence"/>
</dbReference>
<evidence type="ECO:0000313" key="2">
    <source>
        <dbReference type="Proteomes" id="UP000003146"/>
    </source>
</evidence>
<sequence length="143" mass="16736">MTTSVDEIGYPYAVEFEIYPDSIPNIDAILFKGPHSEFITNWQNTGKFAFRRDGYEFVFHAYRLPVEKWTKIRIEGDIKGTSLFVDGQLLERLEGRIGEVFNVKHQRKDRIWYQETLIFPLKQLGDTQMGFNGKVKNLICTPR</sequence>
<organism evidence="1 2">
    <name type="scientific">Phocaeicola coprocola DSM 17136</name>
    <dbReference type="NCBI Taxonomy" id="470145"/>
    <lineage>
        <taxon>Bacteria</taxon>
        <taxon>Pseudomonadati</taxon>
        <taxon>Bacteroidota</taxon>
        <taxon>Bacteroidia</taxon>
        <taxon>Bacteroidales</taxon>
        <taxon>Bacteroidaceae</taxon>
        <taxon>Phocaeicola</taxon>
    </lineage>
</organism>
<accession>B3JFS6</accession>
<comment type="caution">
    <text evidence="1">The sequence shown here is derived from an EMBL/GenBank/DDBJ whole genome shotgun (WGS) entry which is preliminary data.</text>
</comment>
<evidence type="ECO:0000313" key="1">
    <source>
        <dbReference type="EMBL" id="EDV02237.1"/>
    </source>
</evidence>
<dbReference type="AlphaFoldDB" id="B3JFS6"/>
<reference evidence="1 2" key="2">
    <citation type="submission" date="2008-04" db="EMBL/GenBank/DDBJ databases">
        <authorList>
            <person name="Fulton L."/>
            <person name="Clifton S."/>
            <person name="Fulton B."/>
            <person name="Xu J."/>
            <person name="Minx P."/>
            <person name="Pepin K.H."/>
            <person name="Johnson M."/>
            <person name="Thiruvilangam P."/>
            <person name="Bhonagiri V."/>
            <person name="Nash W.E."/>
            <person name="Mardis E.R."/>
            <person name="Wilson R.K."/>
        </authorList>
    </citation>
    <scope>NUCLEOTIDE SEQUENCE [LARGE SCALE GENOMIC DNA]</scope>
    <source>
        <strain evidence="1 2">DSM 17136</strain>
    </source>
</reference>
<dbReference type="STRING" id="470145.BACCOP_00727"/>